<accession>A0A3P6DEC0</accession>
<name>A0A3P6DEC0_BRAOL</name>
<dbReference type="AlphaFoldDB" id="A0A3P6DEC0"/>
<gene>
    <name evidence="1" type="ORF">BOLC2T10238H</name>
</gene>
<proteinExistence type="predicted"/>
<dbReference type="EMBL" id="LR031874">
    <property type="protein sequence ID" value="VDD24588.1"/>
    <property type="molecule type" value="Genomic_DNA"/>
</dbReference>
<evidence type="ECO:0000313" key="1">
    <source>
        <dbReference type="EMBL" id="VDD24588.1"/>
    </source>
</evidence>
<sequence>MKEKPSHHPKRESRALQIRFGGTEERSTRYDQLHQRFTVETEGIKERARYHWKYLDARFSDNLSDHQIDFAFTTSLEMKLLSLRKLCSIGVHLVSVDRGHIGLHYDWRDLKVNEYHIDLISENSGVAVLEPSRSIRRFLKFLQNPWQRDVRTKRRSFWWHGARETPCNSAQIVWGVGAETFVLMQLWRAGVLFVHARAKLP</sequence>
<organism evidence="1">
    <name type="scientific">Brassica oleracea</name>
    <name type="common">Wild cabbage</name>
    <dbReference type="NCBI Taxonomy" id="3712"/>
    <lineage>
        <taxon>Eukaryota</taxon>
        <taxon>Viridiplantae</taxon>
        <taxon>Streptophyta</taxon>
        <taxon>Embryophyta</taxon>
        <taxon>Tracheophyta</taxon>
        <taxon>Spermatophyta</taxon>
        <taxon>Magnoliopsida</taxon>
        <taxon>eudicotyledons</taxon>
        <taxon>Gunneridae</taxon>
        <taxon>Pentapetalae</taxon>
        <taxon>rosids</taxon>
        <taxon>malvids</taxon>
        <taxon>Brassicales</taxon>
        <taxon>Brassicaceae</taxon>
        <taxon>Brassiceae</taxon>
        <taxon>Brassica</taxon>
    </lineage>
</organism>
<reference evidence="1" key="1">
    <citation type="submission" date="2018-11" db="EMBL/GenBank/DDBJ databases">
        <authorList>
            <consortium name="Genoscope - CEA"/>
            <person name="William W."/>
        </authorList>
    </citation>
    <scope>NUCLEOTIDE SEQUENCE</scope>
</reference>
<protein>
    <submittedName>
        <fullName evidence="1">Uncharacterized protein</fullName>
    </submittedName>
</protein>